<evidence type="ECO:0000256" key="1">
    <source>
        <dbReference type="SAM" id="SignalP"/>
    </source>
</evidence>
<keyword evidence="3" id="KW-1185">Reference proteome</keyword>
<reference evidence="2 3" key="1">
    <citation type="journal article" date="2015" name="Nat. Commun.">
        <title>Outbred genome sequencing and CRISPR/Cas9 gene editing in butterflies.</title>
        <authorList>
            <person name="Li X."/>
            <person name="Fan D."/>
            <person name="Zhang W."/>
            <person name="Liu G."/>
            <person name="Zhang L."/>
            <person name="Zhao L."/>
            <person name="Fang X."/>
            <person name="Chen L."/>
            <person name="Dong Y."/>
            <person name="Chen Y."/>
            <person name="Ding Y."/>
            <person name="Zhao R."/>
            <person name="Feng M."/>
            <person name="Zhu Y."/>
            <person name="Feng Y."/>
            <person name="Jiang X."/>
            <person name="Zhu D."/>
            <person name="Xiang H."/>
            <person name="Feng X."/>
            <person name="Li S."/>
            <person name="Wang J."/>
            <person name="Zhang G."/>
            <person name="Kronforst M.R."/>
            <person name="Wang W."/>
        </authorList>
    </citation>
    <scope>NUCLEOTIDE SEQUENCE [LARGE SCALE GENOMIC DNA]</scope>
    <source>
        <strain evidence="2">Ya'a_city_454_Pm</strain>
        <tissue evidence="2">Whole body</tissue>
    </source>
</reference>
<evidence type="ECO:0000313" key="2">
    <source>
        <dbReference type="EMBL" id="KPJ10707.1"/>
    </source>
</evidence>
<dbReference type="InterPro" id="IPR012674">
    <property type="entry name" value="Calycin"/>
</dbReference>
<dbReference type="SUPFAM" id="SSF50814">
    <property type="entry name" value="Lipocalins"/>
    <property type="match status" value="1"/>
</dbReference>
<protein>
    <recommendedName>
        <fullName evidence="4">Lipocalin/cytosolic fatty-acid binding domain-containing protein</fullName>
    </recommendedName>
</protein>
<dbReference type="InParanoid" id="A0A194QZ22"/>
<dbReference type="PROSITE" id="PS00213">
    <property type="entry name" value="LIPOCALIN"/>
    <property type="match status" value="1"/>
</dbReference>
<proteinExistence type="predicted"/>
<keyword evidence="1" id="KW-0732">Signal</keyword>
<accession>A0A194QZ22</accession>
<dbReference type="Proteomes" id="UP000053240">
    <property type="component" value="Unassembled WGS sequence"/>
</dbReference>
<dbReference type="InterPro" id="IPR022272">
    <property type="entry name" value="Lipocalin_CS"/>
</dbReference>
<gene>
    <name evidence="2" type="ORF">RR48_07713</name>
</gene>
<dbReference type="KEGG" id="pmac:106715449"/>
<dbReference type="EMBL" id="KQ460930">
    <property type="protein sequence ID" value="KPJ10707.1"/>
    <property type="molecule type" value="Genomic_DNA"/>
</dbReference>
<sequence length="230" mass="26507">MRCGKLAFSQPATMKLLYPLLYLILLSRSEVKGISWTCDDYQANFTVKDVVGTWHVVAIIPENLFPISQEKLTCYKVEFSEIDAAGLQWLVNNTVGSKYKVDRLTNSEGTIIRQRYHSERPFDVWSKSIEGVNGCFRQVLSLDTDKTELSKAITHDDVMQLHLLETNDQAGPFLLQMLWGRMISVVVYRRHEGVTQEELKPVYEMTSELRGPQRIPRICNRPLRDVLKEI</sequence>
<evidence type="ECO:0000313" key="3">
    <source>
        <dbReference type="Proteomes" id="UP000053240"/>
    </source>
</evidence>
<evidence type="ECO:0008006" key="4">
    <source>
        <dbReference type="Google" id="ProtNLM"/>
    </source>
</evidence>
<dbReference type="OrthoDB" id="7240065at2759"/>
<dbReference type="AlphaFoldDB" id="A0A194QZ22"/>
<feature type="signal peptide" evidence="1">
    <location>
        <begin position="1"/>
        <end position="33"/>
    </location>
</feature>
<organism evidence="2 3">
    <name type="scientific">Papilio machaon</name>
    <name type="common">Old World swallowtail butterfly</name>
    <dbReference type="NCBI Taxonomy" id="76193"/>
    <lineage>
        <taxon>Eukaryota</taxon>
        <taxon>Metazoa</taxon>
        <taxon>Ecdysozoa</taxon>
        <taxon>Arthropoda</taxon>
        <taxon>Hexapoda</taxon>
        <taxon>Insecta</taxon>
        <taxon>Pterygota</taxon>
        <taxon>Neoptera</taxon>
        <taxon>Endopterygota</taxon>
        <taxon>Lepidoptera</taxon>
        <taxon>Glossata</taxon>
        <taxon>Ditrysia</taxon>
        <taxon>Papilionoidea</taxon>
        <taxon>Papilionidae</taxon>
        <taxon>Papilioninae</taxon>
        <taxon>Papilio</taxon>
    </lineage>
</organism>
<feature type="chain" id="PRO_5008264742" description="Lipocalin/cytosolic fatty-acid binding domain-containing protein" evidence="1">
    <location>
        <begin position="34"/>
        <end position="230"/>
    </location>
</feature>
<name>A0A194QZ22_PAPMA</name>